<organism evidence="2 3">
    <name type="scientific">Rotaria sordida</name>
    <dbReference type="NCBI Taxonomy" id="392033"/>
    <lineage>
        <taxon>Eukaryota</taxon>
        <taxon>Metazoa</taxon>
        <taxon>Spiralia</taxon>
        <taxon>Gnathifera</taxon>
        <taxon>Rotifera</taxon>
        <taxon>Eurotatoria</taxon>
        <taxon>Bdelloidea</taxon>
        <taxon>Philodinida</taxon>
        <taxon>Philodinidae</taxon>
        <taxon>Rotaria</taxon>
    </lineage>
</organism>
<dbReference type="EMBL" id="CAJNOO010000317">
    <property type="protein sequence ID" value="CAF0903143.1"/>
    <property type="molecule type" value="Genomic_DNA"/>
</dbReference>
<evidence type="ECO:0000313" key="3">
    <source>
        <dbReference type="Proteomes" id="UP000663882"/>
    </source>
</evidence>
<proteinExistence type="predicted"/>
<accession>A0A813ZR01</accession>
<name>A0A813ZR01_9BILA</name>
<dbReference type="AlphaFoldDB" id="A0A813ZR01"/>
<evidence type="ECO:0000313" key="2">
    <source>
        <dbReference type="EMBL" id="CAF0903143.1"/>
    </source>
</evidence>
<gene>
    <name evidence="2" type="ORF">RFH988_LOCUS9093</name>
</gene>
<evidence type="ECO:0000256" key="1">
    <source>
        <dbReference type="SAM" id="MobiDB-lite"/>
    </source>
</evidence>
<reference evidence="2" key="1">
    <citation type="submission" date="2021-02" db="EMBL/GenBank/DDBJ databases">
        <authorList>
            <person name="Nowell W R."/>
        </authorList>
    </citation>
    <scope>NUCLEOTIDE SEQUENCE</scope>
</reference>
<sequence length="193" mass="20766">MGMMVSQDEDGYGHGHGYVELSSTVEVAIRPIDDDVSDDGSVKFGVPPTGNNSNDYRDDDIYLNFDEAGSNFDYGFHDDEEEKDYEDYDDDDGCPESDNYLADPMYHPGSDEYGDDSREVDDNQDGSSSAAAADLVLGQLGGHHRSHSSPTHSASSQPSTFNSTLSSISDASILSSVSHDTSSASKSSPKIIQ</sequence>
<feature type="compositionally biased region" description="Low complexity" evidence="1">
    <location>
        <begin position="148"/>
        <end position="165"/>
    </location>
</feature>
<feature type="compositionally biased region" description="Polar residues" evidence="1">
    <location>
        <begin position="179"/>
        <end position="193"/>
    </location>
</feature>
<dbReference type="Proteomes" id="UP000663882">
    <property type="component" value="Unassembled WGS sequence"/>
</dbReference>
<protein>
    <submittedName>
        <fullName evidence="2">Uncharacterized protein</fullName>
    </submittedName>
</protein>
<feature type="region of interest" description="Disordered" evidence="1">
    <location>
        <begin position="71"/>
        <end position="165"/>
    </location>
</feature>
<comment type="caution">
    <text evidence="2">The sequence shown here is derived from an EMBL/GenBank/DDBJ whole genome shotgun (WGS) entry which is preliminary data.</text>
</comment>
<feature type="region of interest" description="Disordered" evidence="1">
    <location>
        <begin position="33"/>
        <end position="59"/>
    </location>
</feature>
<feature type="compositionally biased region" description="Acidic residues" evidence="1">
    <location>
        <begin position="78"/>
        <end position="95"/>
    </location>
</feature>
<feature type="region of interest" description="Disordered" evidence="1">
    <location>
        <begin position="174"/>
        <end position="193"/>
    </location>
</feature>